<keyword evidence="1" id="KW-0147">Chitin-binding</keyword>
<protein>
    <submittedName>
        <fullName evidence="9">Putative chitinase</fullName>
    </submittedName>
</protein>
<keyword evidence="5" id="KW-0325">Glycoprotein</keyword>
<feature type="domain" description="Chitin-binding type-2" evidence="8">
    <location>
        <begin position="220"/>
        <end position="277"/>
    </location>
</feature>
<dbReference type="EMBL" id="GALX01002594">
    <property type="protein sequence ID" value="JAB65872.1"/>
    <property type="molecule type" value="Transcribed_RNA"/>
</dbReference>
<feature type="region of interest" description="Disordered" evidence="6">
    <location>
        <begin position="173"/>
        <end position="193"/>
    </location>
</feature>
<keyword evidence="4" id="KW-1015">Disulfide bond</keyword>
<keyword evidence="3" id="KW-0677">Repeat</keyword>
<evidence type="ECO:0000256" key="2">
    <source>
        <dbReference type="ARBA" id="ARBA00022729"/>
    </source>
</evidence>
<evidence type="ECO:0000256" key="3">
    <source>
        <dbReference type="ARBA" id="ARBA00022737"/>
    </source>
</evidence>
<dbReference type="SUPFAM" id="SSF57625">
    <property type="entry name" value="Invertebrate chitin-binding proteins"/>
    <property type="match status" value="3"/>
</dbReference>
<gene>
    <name evidence="9" type="primary">CHIT3</name>
</gene>
<sequence>MEYKVKLVVAAALMFASIDAQWTPSPLCPFPSENLTRFPYEGDCSKYWECYEGARYPMDCPSGLEFSPDDSRCDTPENAKCDPDATIIYPTFSHSTVTTSTSSPTPDPGPKPECPFPSDALVFFPVANNCSQYWECFQGNRYLMTCPSGLYWNTLVDYCDYAENVDCSRNNATTTAGPSTTPEDNATTADFTGTTGSEVTITELSTTIVTTEPGSTTTPNPMCIGLADGTYLPDPDDCSKYYECVSQKVIVGDCPGDLLWNQAAHTCDYAENVDCDTDARRFDFIFFNLYS</sequence>
<evidence type="ECO:0000256" key="5">
    <source>
        <dbReference type="ARBA" id="ARBA00023180"/>
    </source>
</evidence>
<feature type="domain" description="Chitin-binding type-2" evidence="8">
    <location>
        <begin position="25"/>
        <end position="83"/>
    </location>
</feature>
<evidence type="ECO:0000256" key="1">
    <source>
        <dbReference type="ARBA" id="ARBA00022669"/>
    </source>
</evidence>
<dbReference type="InterPro" id="IPR051940">
    <property type="entry name" value="Chitin_bind-dev_reg"/>
</dbReference>
<evidence type="ECO:0000259" key="8">
    <source>
        <dbReference type="PROSITE" id="PS50940"/>
    </source>
</evidence>
<feature type="signal peptide" evidence="7">
    <location>
        <begin position="1"/>
        <end position="20"/>
    </location>
</feature>
<dbReference type="InterPro" id="IPR036508">
    <property type="entry name" value="Chitin-bd_dom_sf"/>
</dbReference>
<evidence type="ECO:0000256" key="7">
    <source>
        <dbReference type="SAM" id="SignalP"/>
    </source>
</evidence>
<dbReference type="PANTHER" id="PTHR23301">
    <property type="entry name" value="CHITIN BINDING PERITROPHIN-A"/>
    <property type="match status" value="1"/>
</dbReference>
<dbReference type="GO" id="GO:0008061">
    <property type="term" value="F:chitin binding"/>
    <property type="evidence" value="ECO:0007669"/>
    <property type="project" value="UniProtKB-KW"/>
</dbReference>
<feature type="domain" description="Chitin-binding type-2" evidence="8">
    <location>
        <begin position="111"/>
        <end position="169"/>
    </location>
</feature>
<dbReference type="InterPro" id="IPR002557">
    <property type="entry name" value="Chitin-bd_dom"/>
</dbReference>
<dbReference type="Gene3D" id="2.170.140.10">
    <property type="entry name" value="Chitin binding domain"/>
    <property type="match status" value="3"/>
</dbReference>
<organism evidence="9">
    <name type="scientific">Anoplophora glabripennis</name>
    <name type="common">Asian longhorn beetle</name>
    <name type="synonym">Anoplophora nobilis</name>
    <dbReference type="NCBI Taxonomy" id="217634"/>
    <lineage>
        <taxon>Eukaryota</taxon>
        <taxon>Metazoa</taxon>
        <taxon>Ecdysozoa</taxon>
        <taxon>Arthropoda</taxon>
        <taxon>Hexapoda</taxon>
        <taxon>Insecta</taxon>
        <taxon>Pterygota</taxon>
        <taxon>Neoptera</taxon>
        <taxon>Endopterygota</taxon>
        <taxon>Coleoptera</taxon>
        <taxon>Polyphaga</taxon>
        <taxon>Cucujiformia</taxon>
        <taxon>Chrysomeloidea</taxon>
        <taxon>Cerambycidae</taxon>
        <taxon>Lamiinae</taxon>
        <taxon>Lamiini</taxon>
        <taxon>Anoplophora</taxon>
    </lineage>
</organism>
<evidence type="ECO:0000256" key="4">
    <source>
        <dbReference type="ARBA" id="ARBA00023157"/>
    </source>
</evidence>
<dbReference type="Pfam" id="PF01607">
    <property type="entry name" value="CBM_14"/>
    <property type="match status" value="3"/>
</dbReference>
<proteinExistence type="predicted"/>
<evidence type="ECO:0000256" key="6">
    <source>
        <dbReference type="SAM" id="MobiDB-lite"/>
    </source>
</evidence>
<name>V5GVY8_ANOGL</name>
<feature type="chain" id="PRO_5004734542" evidence="7">
    <location>
        <begin position="21"/>
        <end position="291"/>
    </location>
</feature>
<evidence type="ECO:0000313" key="9">
    <source>
        <dbReference type="EMBL" id="JAB65872.1"/>
    </source>
</evidence>
<accession>V5GVY8</accession>
<dbReference type="SMART" id="SM00494">
    <property type="entry name" value="ChtBD2"/>
    <property type="match status" value="3"/>
</dbReference>
<keyword evidence="2 7" id="KW-0732">Signal</keyword>
<dbReference type="PROSITE" id="PS50940">
    <property type="entry name" value="CHIT_BIND_II"/>
    <property type="match status" value="3"/>
</dbReference>
<dbReference type="GO" id="GO:0005576">
    <property type="term" value="C:extracellular region"/>
    <property type="evidence" value="ECO:0007669"/>
    <property type="project" value="InterPro"/>
</dbReference>
<dbReference type="AlphaFoldDB" id="V5GVY8"/>
<reference evidence="9" key="1">
    <citation type="submission" date="2013-07" db="EMBL/GenBank/DDBJ databases">
        <title>Midgut Transcriptome Profiling of Anoplphora glabripennis, a Lignocellulose Degrading, Wood-Boring Cerambycid.</title>
        <authorList>
            <person name="Scully E.D."/>
            <person name="Hoover K."/>
            <person name="Carlson J.E."/>
            <person name="Tien M."/>
            <person name="Geib S.M."/>
        </authorList>
    </citation>
    <scope>NUCLEOTIDE SEQUENCE</scope>
</reference>
<dbReference type="PANTHER" id="PTHR23301:SF106">
    <property type="entry name" value="CHITIN-BINDING TYPE-2 DOMAIN-CONTAINING PROTEIN-RELATED"/>
    <property type="match status" value="1"/>
</dbReference>